<dbReference type="SUPFAM" id="SSF53254">
    <property type="entry name" value="Phosphoglycerate mutase-like"/>
    <property type="match status" value="2"/>
</dbReference>
<dbReference type="AlphaFoldDB" id="A0A645AE53"/>
<protein>
    <recommendedName>
        <fullName evidence="2">phosphoglycerate mutase (2,3-diphosphoglycerate-dependent)</fullName>
        <ecNumber evidence="2">5.4.2.11</ecNumber>
    </recommendedName>
</protein>
<dbReference type="PROSITE" id="PS00175">
    <property type="entry name" value="PG_MUTASE"/>
    <property type="match status" value="1"/>
</dbReference>
<dbReference type="InterPro" id="IPR001345">
    <property type="entry name" value="PG/BPGM_mutase_AS"/>
</dbReference>
<dbReference type="InterPro" id="IPR013078">
    <property type="entry name" value="His_Pase_superF_clade-1"/>
</dbReference>
<evidence type="ECO:0000256" key="3">
    <source>
        <dbReference type="ARBA" id="ARBA00023152"/>
    </source>
</evidence>
<comment type="similarity">
    <text evidence="1">Belongs to the phosphoglycerate mutase family. BPG-dependent PGAM subfamily.</text>
</comment>
<dbReference type="EMBL" id="VSSQ01013422">
    <property type="protein sequence ID" value="MPM51450.1"/>
    <property type="molecule type" value="Genomic_DNA"/>
</dbReference>
<organism evidence="5">
    <name type="scientific">bioreactor metagenome</name>
    <dbReference type="NCBI Taxonomy" id="1076179"/>
    <lineage>
        <taxon>unclassified sequences</taxon>
        <taxon>metagenomes</taxon>
        <taxon>ecological metagenomes</taxon>
    </lineage>
</organism>
<dbReference type="GO" id="GO:0004619">
    <property type="term" value="F:phosphoglycerate mutase activity"/>
    <property type="evidence" value="ECO:0007669"/>
    <property type="project" value="UniProtKB-EC"/>
</dbReference>
<evidence type="ECO:0000256" key="4">
    <source>
        <dbReference type="ARBA" id="ARBA00023235"/>
    </source>
</evidence>
<evidence type="ECO:0000256" key="2">
    <source>
        <dbReference type="ARBA" id="ARBA00012028"/>
    </source>
</evidence>
<name>A0A645AE53_9ZZZZ</name>
<evidence type="ECO:0000313" key="5">
    <source>
        <dbReference type="EMBL" id="MPM51450.1"/>
    </source>
</evidence>
<dbReference type="PANTHER" id="PTHR11931">
    <property type="entry name" value="PHOSPHOGLYCERATE MUTASE"/>
    <property type="match status" value="1"/>
</dbReference>
<evidence type="ECO:0000256" key="1">
    <source>
        <dbReference type="ARBA" id="ARBA00006717"/>
    </source>
</evidence>
<sequence>MKISEISFDKVFTSPKTRCKALCKYLGYRANTDKRLSEMDFGEWEMRRWDEITDPSLNVWYNEWIFNKAGGGESFFDLFLRFGEFMDELREKKFKRVLLITHGGILAAARVYFGNSDIKSALEIVPTYGEVAKYELDNYSDDKHSHQVVIVRHGESTWNAQNRLTGWSDVPLTEKGKLESEACGYYLRGRGLSFDKAYVSSLRRCYDSMEILLNSSGNSDVGINRDWKLNENHYGVLQGMTRDEAERFLGCSEGAKWYNFYDKRPPQIDRFDRRFPGNDPAYSGIDPETLPTGESFKDLNKRVIDFWEDSLVPSLRYNRKIIICAHGNSIREIIRHLSLSTNEALKDYLMPSARPLILDYNQETSKFSINPTSPVKL</sequence>
<dbReference type="InterPro" id="IPR005952">
    <property type="entry name" value="Phosphogly_mut1"/>
</dbReference>
<keyword evidence="3" id="KW-0324">Glycolysis</keyword>
<proteinExistence type="inferred from homology"/>
<keyword evidence="4 5" id="KW-0413">Isomerase</keyword>
<accession>A0A645AE53</accession>
<dbReference type="HAMAP" id="MF_01039">
    <property type="entry name" value="PGAM_GpmA"/>
    <property type="match status" value="1"/>
</dbReference>
<dbReference type="EC" id="5.4.2.11" evidence="2"/>
<dbReference type="SMART" id="SM00855">
    <property type="entry name" value="PGAM"/>
    <property type="match status" value="1"/>
</dbReference>
<dbReference type="InterPro" id="IPR029033">
    <property type="entry name" value="His_PPase_superfam"/>
</dbReference>
<dbReference type="NCBIfam" id="TIGR01258">
    <property type="entry name" value="pgm_1"/>
    <property type="match status" value="1"/>
</dbReference>
<dbReference type="CDD" id="cd07067">
    <property type="entry name" value="HP_PGM_like"/>
    <property type="match status" value="1"/>
</dbReference>
<comment type="caution">
    <text evidence="5">The sequence shown here is derived from an EMBL/GenBank/DDBJ whole genome shotgun (WGS) entry which is preliminary data.</text>
</comment>
<gene>
    <name evidence="5" type="primary">gpmA_18</name>
    <name evidence="5" type="ORF">SDC9_98199</name>
</gene>
<reference evidence="5" key="1">
    <citation type="submission" date="2019-08" db="EMBL/GenBank/DDBJ databases">
        <authorList>
            <person name="Kucharzyk K."/>
            <person name="Murdoch R.W."/>
            <person name="Higgins S."/>
            <person name="Loffler F."/>
        </authorList>
    </citation>
    <scope>NUCLEOTIDE SEQUENCE</scope>
</reference>
<dbReference type="Pfam" id="PF00300">
    <property type="entry name" value="His_Phos_1"/>
    <property type="match status" value="2"/>
</dbReference>
<dbReference type="GO" id="GO:0006096">
    <property type="term" value="P:glycolytic process"/>
    <property type="evidence" value="ECO:0007669"/>
    <property type="project" value="UniProtKB-KW"/>
</dbReference>
<dbReference type="Gene3D" id="3.40.50.1240">
    <property type="entry name" value="Phosphoglycerate mutase-like"/>
    <property type="match status" value="2"/>
</dbReference>